<dbReference type="EMBL" id="BMAW01061153">
    <property type="protein sequence ID" value="GFT29917.1"/>
    <property type="molecule type" value="Genomic_DNA"/>
</dbReference>
<evidence type="ECO:0000313" key="2">
    <source>
        <dbReference type="Proteomes" id="UP000887013"/>
    </source>
</evidence>
<dbReference type="AlphaFoldDB" id="A0A8X6NS31"/>
<accession>A0A8X6NS31</accession>
<organism evidence="1 2">
    <name type="scientific">Nephila pilipes</name>
    <name type="common">Giant wood spider</name>
    <name type="synonym">Nephila maculata</name>
    <dbReference type="NCBI Taxonomy" id="299642"/>
    <lineage>
        <taxon>Eukaryota</taxon>
        <taxon>Metazoa</taxon>
        <taxon>Ecdysozoa</taxon>
        <taxon>Arthropoda</taxon>
        <taxon>Chelicerata</taxon>
        <taxon>Arachnida</taxon>
        <taxon>Araneae</taxon>
        <taxon>Araneomorphae</taxon>
        <taxon>Entelegynae</taxon>
        <taxon>Araneoidea</taxon>
        <taxon>Nephilidae</taxon>
        <taxon>Nephila</taxon>
    </lineage>
</organism>
<sequence length="106" mass="12355">MVKLRSNSTSLYPSRPRLAQFEPIMINGPKAIQVLKGPQHAFRRSWLHHSLDLIPTFHDQIHLRLGIHSITKQSVGWSLECLIDMTVTRCLTYRDQKYFQVHPQPP</sequence>
<proteinExistence type="predicted"/>
<reference evidence="1" key="1">
    <citation type="submission" date="2020-08" db="EMBL/GenBank/DDBJ databases">
        <title>Multicomponent nature underlies the extraordinary mechanical properties of spider dragline silk.</title>
        <authorList>
            <person name="Kono N."/>
            <person name="Nakamura H."/>
            <person name="Mori M."/>
            <person name="Yoshida Y."/>
            <person name="Ohtoshi R."/>
            <person name="Malay A.D."/>
            <person name="Moran D.A.P."/>
            <person name="Tomita M."/>
            <person name="Numata K."/>
            <person name="Arakawa K."/>
        </authorList>
    </citation>
    <scope>NUCLEOTIDE SEQUENCE</scope>
</reference>
<name>A0A8X6NS31_NEPPI</name>
<protein>
    <submittedName>
        <fullName evidence="1">Uncharacterized protein</fullName>
    </submittedName>
</protein>
<gene>
    <name evidence="1" type="ORF">NPIL_311251</name>
</gene>
<comment type="caution">
    <text evidence="1">The sequence shown here is derived from an EMBL/GenBank/DDBJ whole genome shotgun (WGS) entry which is preliminary data.</text>
</comment>
<keyword evidence="2" id="KW-1185">Reference proteome</keyword>
<dbReference type="Proteomes" id="UP000887013">
    <property type="component" value="Unassembled WGS sequence"/>
</dbReference>
<evidence type="ECO:0000313" key="1">
    <source>
        <dbReference type="EMBL" id="GFT29917.1"/>
    </source>
</evidence>